<dbReference type="AlphaFoldDB" id="A0A4Q9Z3I1"/>
<feature type="domain" description="Secretion system C-terminal sorting" evidence="3">
    <location>
        <begin position="293"/>
        <end position="360"/>
    </location>
</feature>
<evidence type="ECO:0000256" key="2">
    <source>
        <dbReference type="SAM" id="SignalP"/>
    </source>
</evidence>
<keyword evidence="5" id="KW-1185">Reference proteome</keyword>
<evidence type="ECO:0000313" key="4">
    <source>
        <dbReference type="EMBL" id="TBX69890.1"/>
    </source>
</evidence>
<protein>
    <submittedName>
        <fullName evidence="4">T9SS type A sorting domain-containing protein</fullName>
    </submittedName>
</protein>
<dbReference type="InterPro" id="IPR011042">
    <property type="entry name" value="6-blade_b-propeller_TolB-like"/>
</dbReference>
<dbReference type="GO" id="GO:0060070">
    <property type="term" value="P:canonical Wnt signaling pathway"/>
    <property type="evidence" value="ECO:0007669"/>
    <property type="project" value="TreeGrafter"/>
</dbReference>
<dbReference type="Gene3D" id="2.120.10.30">
    <property type="entry name" value="TolB, C-terminal domain"/>
    <property type="match status" value="1"/>
</dbReference>
<evidence type="ECO:0000256" key="1">
    <source>
        <dbReference type="ARBA" id="ARBA00022729"/>
    </source>
</evidence>
<dbReference type="OrthoDB" id="791543at2"/>
<dbReference type="SMART" id="SM00135">
    <property type="entry name" value="LY"/>
    <property type="match status" value="4"/>
</dbReference>
<dbReference type="InterPro" id="IPR000033">
    <property type="entry name" value="LDLR_classB_rpt"/>
</dbReference>
<dbReference type="InterPro" id="IPR050778">
    <property type="entry name" value="Cueball_EGF_LRP_Nidogen"/>
</dbReference>
<dbReference type="NCBIfam" id="TIGR04183">
    <property type="entry name" value="Por_Secre_tail"/>
    <property type="match status" value="1"/>
</dbReference>
<reference evidence="4 5" key="1">
    <citation type="submission" date="2019-02" db="EMBL/GenBank/DDBJ databases">
        <title>Flavobacterium sp. RD-2-33 isolated from forest soil.</title>
        <authorList>
            <person name="Chaudhary D.K."/>
        </authorList>
    </citation>
    <scope>NUCLEOTIDE SEQUENCE [LARGE SCALE GENOMIC DNA]</scope>
    <source>
        <strain evidence="4 5">RD-2-33</strain>
    </source>
</reference>
<feature type="chain" id="PRO_5020615032" evidence="2">
    <location>
        <begin position="23"/>
        <end position="362"/>
    </location>
</feature>
<sequence>MKKCNRLPVLIIMCIAFFTATAQITVVASGLSGPYGLAFDQTTNRLYVSQSADALNYKVSYIILNTTEPQIVDLLSTNIIKPTRLKISNDSYLYVVESDPNMGKISRANISGTDTPQITPYITGGLVTPMGLDLKNGNLYIGDFGNYAIKKLTPQGSSFQTTLLRNDLASDLIIDGNIYYYSNPYYGVFSNSITNPSPVSTQITTGISNPSSLLLNGDWLFISDSQNGSVYRVNLYTGSSSAQLLITGLNQPQSMVVYNNELYIAESGANRIVKFDLNSLNTKKFESNLIVTISPNPANDKLNIQTESDIKDISVYDILGKKVSINLISVNQIDLTRLLNGLYFIKITAENNAVFLTKFIKN</sequence>
<dbReference type="GO" id="GO:0017147">
    <property type="term" value="F:Wnt-protein binding"/>
    <property type="evidence" value="ECO:0007669"/>
    <property type="project" value="TreeGrafter"/>
</dbReference>
<evidence type="ECO:0000259" key="3">
    <source>
        <dbReference type="Pfam" id="PF18962"/>
    </source>
</evidence>
<accession>A0A4Q9Z3I1</accession>
<dbReference type="GO" id="GO:0042813">
    <property type="term" value="F:Wnt receptor activity"/>
    <property type="evidence" value="ECO:0007669"/>
    <property type="project" value="TreeGrafter"/>
</dbReference>
<proteinExistence type="predicted"/>
<dbReference type="GO" id="GO:0005886">
    <property type="term" value="C:plasma membrane"/>
    <property type="evidence" value="ECO:0007669"/>
    <property type="project" value="TreeGrafter"/>
</dbReference>
<gene>
    <name evidence="4" type="ORF">EZL74_05595</name>
</gene>
<dbReference type="Pfam" id="PF18962">
    <property type="entry name" value="Por_Secre_tail"/>
    <property type="match status" value="1"/>
</dbReference>
<dbReference type="InterPro" id="IPR026444">
    <property type="entry name" value="Secre_tail"/>
</dbReference>
<organism evidence="4 5">
    <name type="scientific">Flavobacterium silvisoli</name>
    <dbReference type="NCBI Taxonomy" id="2529433"/>
    <lineage>
        <taxon>Bacteria</taxon>
        <taxon>Pseudomonadati</taxon>
        <taxon>Bacteroidota</taxon>
        <taxon>Flavobacteriia</taxon>
        <taxon>Flavobacteriales</taxon>
        <taxon>Flavobacteriaceae</taxon>
        <taxon>Flavobacterium</taxon>
    </lineage>
</organism>
<name>A0A4Q9Z3I1_9FLAO</name>
<dbReference type="Proteomes" id="UP000293300">
    <property type="component" value="Unassembled WGS sequence"/>
</dbReference>
<evidence type="ECO:0000313" key="5">
    <source>
        <dbReference type="Proteomes" id="UP000293300"/>
    </source>
</evidence>
<dbReference type="RefSeq" id="WP_131475619.1">
    <property type="nucleotide sequence ID" value="NZ_SJPE01000005.1"/>
</dbReference>
<feature type="signal peptide" evidence="2">
    <location>
        <begin position="1"/>
        <end position="22"/>
    </location>
</feature>
<comment type="caution">
    <text evidence="4">The sequence shown here is derived from an EMBL/GenBank/DDBJ whole genome shotgun (WGS) entry which is preliminary data.</text>
</comment>
<dbReference type="EMBL" id="SJPE01000005">
    <property type="protein sequence ID" value="TBX69890.1"/>
    <property type="molecule type" value="Genomic_DNA"/>
</dbReference>
<dbReference type="PANTHER" id="PTHR46513:SF13">
    <property type="entry name" value="EGF-LIKE DOMAIN-CONTAINING PROTEIN"/>
    <property type="match status" value="1"/>
</dbReference>
<dbReference type="SUPFAM" id="SSF101898">
    <property type="entry name" value="NHL repeat"/>
    <property type="match status" value="1"/>
</dbReference>
<dbReference type="PANTHER" id="PTHR46513">
    <property type="entry name" value="VITELLOGENIN RECEPTOR-LIKE PROTEIN-RELATED-RELATED"/>
    <property type="match status" value="1"/>
</dbReference>
<keyword evidence="1 2" id="KW-0732">Signal</keyword>
<dbReference type="Gene3D" id="2.40.10.500">
    <property type="match status" value="1"/>
</dbReference>